<proteinExistence type="predicted"/>
<accession>A0ABY4KVG6</accession>
<evidence type="ECO:0000256" key="1">
    <source>
        <dbReference type="SAM" id="MobiDB-lite"/>
    </source>
</evidence>
<evidence type="ECO:0000313" key="2">
    <source>
        <dbReference type="EMBL" id="UPQ84897.1"/>
    </source>
</evidence>
<keyword evidence="3" id="KW-1185">Reference proteome</keyword>
<organism evidence="2 3">
    <name type="scientific">Pseudomonas knackmussii</name>
    <dbReference type="NCBI Taxonomy" id="65741"/>
    <lineage>
        <taxon>Bacteria</taxon>
        <taxon>Pseudomonadati</taxon>
        <taxon>Pseudomonadota</taxon>
        <taxon>Gammaproteobacteria</taxon>
        <taxon>Pseudomonadales</taxon>
        <taxon>Pseudomonadaceae</taxon>
        <taxon>Pseudomonas</taxon>
    </lineage>
</organism>
<feature type="compositionally biased region" description="Basic residues" evidence="1">
    <location>
        <begin position="107"/>
        <end position="119"/>
    </location>
</feature>
<name>A0ABY4KVG6_9PSED</name>
<dbReference type="InterPro" id="IPR021333">
    <property type="entry name" value="DUF2946"/>
</dbReference>
<sequence>MGLWLGFFAMLMVHVGPLYSAIQLAPSAATSASEHLHGAHAQTEHHLQHQSDAEPAWLKALDLCGYCELLTLSPPLVLAVIVTMPYYAPSYARLPSEQPLPPEPRRSGGHPRAPPRFHS</sequence>
<reference evidence="2 3" key="1">
    <citation type="submission" date="2022-04" db="EMBL/GenBank/DDBJ databases">
        <title>Pseudomonas knackmussii B09-2.</title>
        <authorList>
            <person name="Deng Y."/>
        </authorList>
    </citation>
    <scope>NUCLEOTIDE SEQUENCE [LARGE SCALE GENOMIC DNA]</scope>
    <source>
        <strain evidence="2 3">B09-2</strain>
    </source>
</reference>
<dbReference type="Pfam" id="PF11162">
    <property type="entry name" value="DUF2946"/>
    <property type="match status" value="1"/>
</dbReference>
<feature type="region of interest" description="Disordered" evidence="1">
    <location>
        <begin position="95"/>
        <end position="119"/>
    </location>
</feature>
<gene>
    <name evidence="2" type="ORF">M0M42_15205</name>
</gene>
<evidence type="ECO:0000313" key="3">
    <source>
        <dbReference type="Proteomes" id="UP000831189"/>
    </source>
</evidence>
<dbReference type="EMBL" id="CP096208">
    <property type="protein sequence ID" value="UPQ84897.1"/>
    <property type="molecule type" value="Genomic_DNA"/>
</dbReference>
<dbReference type="Proteomes" id="UP000831189">
    <property type="component" value="Chromosome"/>
</dbReference>
<protein>
    <submittedName>
        <fullName evidence="2">DUF2946 domain-containing protein</fullName>
    </submittedName>
</protein>